<gene>
    <name evidence="2" type="ORF">SR1949_46790</name>
</gene>
<dbReference type="SUPFAM" id="SSF53756">
    <property type="entry name" value="UDP-Glycosyltransferase/glycogen phosphorylase"/>
    <property type="match status" value="1"/>
</dbReference>
<feature type="domain" description="Glycosyl transferase family 1" evidence="1">
    <location>
        <begin position="170"/>
        <end position="320"/>
    </location>
</feature>
<evidence type="ECO:0000259" key="1">
    <source>
        <dbReference type="Pfam" id="PF00534"/>
    </source>
</evidence>
<keyword evidence="3" id="KW-1185">Reference proteome</keyword>
<evidence type="ECO:0000313" key="3">
    <source>
        <dbReference type="Proteomes" id="UP000300142"/>
    </source>
</evidence>
<reference evidence="3" key="1">
    <citation type="submission" date="2019-02" db="EMBL/GenBank/DDBJ databases">
        <title>Draft genome sequence of Sphaerospermopsis reniformis NIES-1949.</title>
        <authorList>
            <person name="Yamaguchi H."/>
            <person name="Suzuki S."/>
            <person name="Kawachi M."/>
        </authorList>
    </citation>
    <scope>NUCLEOTIDE SEQUENCE [LARGE SCALE GENOMIC DNA]</scope>
    <source>
        <strain evidence="3">NIES-1949</strain>
    </source>
</reference>
<dbReference type="RefSeq" id="WP_137669103.1">
    <property type="nucleotide sequence ID" value="NZ_BJCE01000273.1"/>
</dbReference>
<evidence type="ECO:0000313" key="2">
    <source>
        <dbReference type="EMBL" id="GCL39552.1"/>
    </source>
</evidence>
<protein>
    <submittedName>
        <fullName evidence="2">Putative glycosyltransferase</fullName>
    </submittedName>
</protein>
<proteinExistence type="predicted"/>
<dbReference type="CDD" id="cd03801">
    <property type="entry name" value="GT4_PimA-like"/>
    <property type="match status" value="1"/>
</dbReference>
<dbReference type="Pfam" id="PF00534">
    <property type="entry name" value="Glycos_transf_1"/>
    <property type="match status" value="1"/>
</dbReference>
<keyword evidence="2" id="KW-0808">Transferase</keyword>
<dbReference type="InterPro" id="IPR050194">
    <property type="entry name" value="Glycosyltransferase_grp1"/>
</dbReference>
<dbReference type="Proteomes" id="UP000300142">
    <property type="component" value="Unassembled WGS sequence"/>
</dbReference>
<dbReference type="InterPro" id="IPR001296">
    <property type="entry name" value="Glyco_trans_1"/>
</dbReference>
<organism evidence="2 3">
    <name type="scientific">Sphaerospermopsis reniformis</name>
    <dbReference type="NCBI Taxonomy" id="531300"/>
    <lineage>
        <taxon>Bacteria</taxon>
        <taxon>Bacillati</taxon>
        <taxon>Cyanobacteriota</taxon>
        <taxon>Cyanophyceae</taxon>
        <taxon>Nostocales</taxon>
        <taxon>Aphanizomenonaceae</taxon>
        <taxon>Sphaerospermopsis</taxon>
    </lineage>
</organism>
<comment type="caution">
    <text evidence="2">The sequence shown here is derived from an EMBL/GenBank/DDBJ whole genome shotgun (WGS) entry which is preliminary data.</text>
</comment>
<dbReference type="PANTHER" id="PTHR45947:SF3">
    <property type="entry name" value="SULFOQUINOVOSYL TRANSFERASE SQD2"/>
    <property type="match status" value="1"/>
</dbReference>
<name>A0A480A4V5_9CYAN</name>
<dbReference type="GO" id="GO:0016757">
    <property type="term" value="F:glycosyltransferase activity"/>
    <property type="evidence" value="ECO:0007669"/>
    <property type="project" value="InterPro"/>
</dbReference>
<dbReference type="PANTHER" id="PTHR45947">
    <property type="entry name" value="SULFOQUINOVOSYL TRANSFERASE SQD2"/>
    <property type="match status" value="1"/>
</dbReference>
<sequence>MSSYKIAVVVPRMISGETGGAERFFTGLVNSLNTTSTSADLVEVLIDESSFESIQESYLRCYDLDLSAYDGVISTKAPTFLLRHPNHICYLVHTIRVFYDMFEQEFGKGNQVLKTQRETIQQLDTGALRPPRTKKVFTIGNEVSQRLMQWNGVKSEVLHPALVLNNFSRGKYDHIFLPGRLHRWKRVDLVIKAMAHLRYPISLKIAGTGEQEQELRTLSETDKRIEFLGRVSDEELLNLYANALVVPFVPIREDYGYVTLEAFSHFKPVITCQDSGESLQFVKDGINGLVVAPKPKEIAKAIEYFIKNPEQAKIMGEQGKVAISHINWSNISQRLLSVLQNNNE</sequence>
<dbReference type="AlphaFoldDB" id="A0A480A4V5"/>
<accession>A0A480A4V5</accession>
<dbReference type="EMBL" id="BJCE01000273">
    <property type="protein sequence ID" value="GCL39552.1"/>
    <property type="molecule type" value="Genomic_DNA"/>
</dbReference>
<dbReference type="Gene3D" id="3.40.50.2000">
    <property type="entry name" value="Glycogen Phosphorylase B"/>
    <property type="match status" value="2"/>
</dbReference>